<feature type="transmembrane region" description="Helical" evidence="6">
    <location>
        <begin position="90"/>
        <end position="109"/>
    </location>
</feature>
<feature type="transmembrane region" description="Helical" evidence="6">
    <location>
        <begin position="153"/>
        <end position="173"/>
    </location>
</feature>
<evidence type="ECO:0000256" key="2">
    <source>
        <dbReference type="ARBA" id="ARBA00005587"/>
    </source>
</evidence>
<dbReference type="AlphaFoldDB" id="A0AAD5W1D1"/>
<evidence type="ECO:0000313" key="8">
    <source>
        <dbReference type="Proteomes" id="UP001213000"/>
    </source>
</evidence>
<evidence type="ECO:0000256" key="6">
    <source>
        <dbReference type="SAM" id="Phobius"/>
    </source>
</evidence>
<dbReference type="GO" id="GO:0005886">
    <property type="term" value="C:plasma membrane"/>
    <property type="evidence" value="ECO:0007669"/>
    <property type="project" value="TreeGrafter"/>
</dbReference>
<evidence type="ECO:0000256" key="5">
    <source>
        <dbReference type="ARBA" id="ARBA00023136"/>
    </source>
</evidence>
<proteinExistence type="inferred from homology"/>
<feature type="transmembrane region" description="Helical" evidence="6">
    <location>
        <begin position="179"/>
        <end position="199"/>
    </location>
</feature>
<comment type="similarity">
    <text evidence="2">Belongs to the acetate uptake transporter (AceTr) (TC 2.A.96) family.</text>
</comment>
<sequence length="251" mass="26288">MVAVAVVVRVEVEGEAVEVVVGGPSRSTLFPLSLFNNALLNKLPFLSPTPAPRPTRIGNPATLGLFSFASTTLILSLFNASARNIHTPNAVVGMACFCGGLAQLLAGMWEFPRGNTFGGAAFSSYGAFWMSYATILIPGSGILAAYENAEGELSSALGIFLITWMIVTFFFLVASLRKAIAFIALFGFLTVTFACLAGGEWTANAATTKAGGILGCITALIAYYIGLADMLAAEDQAIVQLPLGVFAKKIN</sequence>
<evidence type="ECO:0000256" key="3">
    <source>
        <dbReference type="ARBA" id="ARBA00022692"/>
    </source>
</evidence>
<evidence type="ECO:0000256" key="4">
    <source>
        <dbReference type="ARBA" id="ARBA00022989"/>
    </source>
</evidence>
<feature type="transmembrane region" description="Helical" evidence="6">
    <location>
        <begin position="57"/>
        <end position="78"/>
    </location>
</feature>
<evidence type="ECO:0000313" key="7">
    <source>
        <dbReference type="EMBL" id="KAJ3576019.1"/>
    </source>
</evidence>
<dbReference type="InterPro" id="IPR000791">
    <property type="entry name" value="Gpr1/Fun34/SatP-like"/>
</dbReference>
<dbReference type="Pfam" id="PF01184">
    <property type="entry name" value="Gpr1_Fun34_YaaH"/>
    <property type="match status" value="1"/>
</dbReference>
<dbReference type="PANTHER" id="PTHR31123:SF1">
    <property type="entry name" value="ACCUMULATION OF DYADS PROTEIN 2-RELATED"/>
    <property type="match status" value="1"/>
</dbReference>
<comment type="caution">
    <text evidence="7">The sequence shown here is derived from an EMBL/GenBank/DDBJ whole genome shotgun (WGS) entry which is preliminary data.</text>
</comment>
<reference evidence="7" key="1">
    <citation type="submission" date="2022-07" db="EMBL/GenBank/DDBJ databases">
        <title>Genome Sequence of Leucocoprinus birnbaumii.</title>
        <authorList>
            <person name="Buettner E."/>
        </authorList>
    </citation>
    <scope>NUCLEOTIDE SEQUENCE</scope>
    <source>
        <strain evidence="7">VT141</strain>
    </source>
</reference>
<evidence type="ECO:0000256" key="1">
    <source>
        <dbReference type="ARBA" id="ARBA00004141"/>
    </source>
</evidence>
<dbReference type="InterPro" id="IPR051633">
    <property type="entry name" value="AceTr"/>
</dbReference>
<dbReference type="NCBIfam" id="NF038013">
    <property type="entry name" value="AceTr_1"/>
    <property type="match status" value="1"/>
</dbReference>
<dbReference type="EMBL" id="JANIEX010000021">
    <property type="protein sequence ID" value="KAJ3576019.1"/>
    <property type="molecule type" value="Genomic_DNA"/>
</dbReference>
<comment type="subcellular location">
    <subcellularLocation>
        <location evidence="1">Membrane</location>
        <topology evidence="1">Multi-pass membrane protein</topology>
    </subcellularLocation>
</comment>
<keyword evidence="3 6" id="KW-0812">Transmembrane</keyword>
<keyword evidence="4 6" id="KW-1133">Transmembrane helix</keyword>
<keyword evidence="5 6" id="KW-0472">Membrane</keyword>
<organism evidence="7 8">
    <name type="scientific">Leucocoprinus birnbaumii</name>
    <dbReference type="NCBI Taxonomy" id="56174"/>
    <lineage>
        <taxon>Eukaryota</taxon>
        <taxon>Fungi</taxon>
        <taxon>Dikarya</taxon>
        <taxon>Basidiomycota</taxon>
        <taxon>Agaricomycotina</taxon>
        <taxon>Agaricomycetes</taxon>
        <taxon>Agaricomycetidae</taxon>
        <taxon>Agaricales</taxon>
        <taxon>Agaricineae</taxon>
        <taxon>Agaricaceae</taxon>
        <taxon>Leucocoprinus</taxon>
    </lineage>
</organism>
<dbReference type="PANTHER" id="PTHR31123">
    <property type="entry name" value="ACCUMULATION OF DYADS PROTEIN 2-RELATED"/>
    <property type="match status" value="1"/>
</dbReference>
<gene>
    <name evidence="7" type="ORF">NP233_g718</name>
</gene>
<dbReference type="Proteomes" id="UP001213000">
    <property type="component" value="Unassembled WGS sequence"/>
</dbReference>
<name>A0AAD5W1D1_9AGAR</name>
<keyword evidence="8" id="KW-1185">Reference proteome</keyword>
<feature type="transmembrane region" description="Helical" evidence="6">
    <location>
        <begin position="211"/>
        <end position="233"/>
    </location>
</feature>
<protein>
    <recommendedName>
        <fullName evidence="9">Gpr1 family protein</fullName>
    </recommendedName>
</protein>
<accession>A0AAD5W1D1</accession>
<evidence type="ECO:0008006" key="9">
    <source>
        <dbReference type="Google" id="ProtNLM"/>
    </source>
</evidence>
<dbReference type="GO" id="GO:0015123">
    <property type="term" value="F:acetate transmembrane transporter activity"/>
    <property type="evidence" value="ECO:0007669"/>
    <property type="project" value="TreeGrafter"/>
</dbReference>
<feature type="transmembrane region" description="Helical" evidence="6">
    <location>
        <begin position="129"/>
        <end position="146"/>
    </location>
</feature>